<comment type="caution">
    <text evidence="1">The sequence shown here is derived from an EMBL/GenBank/DDBJ whole genome shotgun (WGS) entry which is preliminary data.</text>
</comment>
<accession>A0ABR0E1C3</accession>
<name>A0ABR0E1C3_ZASCE</name>
<gene>
    <name evidence="1" type="ORF">PRZ48_013551</name>
</gene>
<protein>
    <submittedName>
        <fullName evidence="1">Uncharacterized protein</fullName>
    </submittedName>
</protein>
<reference evidence="1 2" key="1">
    <citation type="journal article" date="2023" name="G3 (Bethesda)">
        <title>A chromosome-level genome assembly of Zasmidium syzygii isolated from banana leaves.</title>
        <authorList>
            <person name="van Westerhoven A.C."/>
            <person name="Mehrabi R."/>
            <person name="Talebi R."/>
            <person name="Steentjes M.B.F."/>
            <person name="Corcolon B."/>
            <person name="Chong P.A."/>
            <person name="Kema G.H.J."/>
            <person name="Seidl M.F."/>
        </authorList>
    </citation>
    <scope>NUCLEOTIDE SEQUENCE [LARGE SCALE GENOMIC DNA]</scope>
    <source>
        <strain evidence="1 2">P124</strain>
    </source>
</reference>
<evidence type="ECO:0000313" key="1">
    <source>
        <dbReference type="EMBL" id="KAK4495222.1"/>
    </source>
</evidence>
<sequence>MPPRQLYISKRVFGPPMSPSIFQHKWLSKFRILYHEASNGEMKPTKFAALEAASHLSKQFEHLNRFDLESQALRLQKTDFPTVSEANIEAASNNQDEYERKNGPGYMTDNPFAIAAQFTLWLDWYLERFQEMKLGTELDGVRWRNLPIDVRGRINDILEIRAKQVEWGLWPITEEIREVVFKKSENGD</sequence>
<dbReference type="Proteomes" id="UP001305779">
    <property type="component" value="Unassembled WGS sequence"/>
</dbReference>
<keyword evidence="2" id="KW-1185">Reference proteome</keyword>
<evidence type="ECO:0000313" key="2">
    <source>
        <dbReference type="Proteomes" id="UP001305779"/>
    </source>
</evidence>
<organism evidence="1 2">
    <name type="scientific">Zasmidium cellare</name>
    <name type="common">Wine cellar mold</name>
    <name type="synonym">Racodium cellare</name>
    <dbReference type="NCBI Taxonomy" id="395010"/>
    <lineage>
        <taxon>Eukaryota</taxon>
        <taxon>Fungi</taxon>
        <taxon>Dikarya</taxon>
        <taxon>Ascomycota</taxon>
        <taxon>Pezizomycotina</taxon>
        <taxon>Dothideomycetes</taxon>
        <taxon>Dothideomycetidae</taxon>
        <taxon>Mycosphaerellales</taxon>
        <taxon>Mycosphaerellaceae</taxon>
        <taxon>Zasmidium</taxon>
    </lineage>
</organism>
<proteinExistence type="predicted"/>
<dbReference type="EMBL" id="JAXOVC010000012">
    <property type="protein sequence ID" value="KAK4495222.1"/>
    <property type="molecule type" value="Genomic_DNA"/>
</dbReference>